<dbReference type="SUPFAM" id="SSF48498">
    <property type="entry name" value="Tetracyclin repressor-like, C-terminal domain"/>
    <property type="match status" value="1"/>
</dbReference>
<gene>
    <name evidence="8" type="ORF">SAMN04488239_10864</name>
</gene>
<dbReference type="Gene3D" id="1.10.10.60">
    <property type="entry name" value="Homeodomain-like"/>
    <property type="match status" value="1"/>
</dbReference>
<dbReference type="InterPro" id="IPR036271">
    <property type="entry name" value="Tet_transcr_reg_TetR-rel_C_sf"/>
</dbReference>
<dbReference type="PROSITE" id="PS50977">
    <property type="entry name" value="HTH_TETR_2"/>
    <property type="match status" value="1"/>
</dbReference>
<dbReference type="InterPro" id="IPR050109">
    <property type="entry name" value="HTH-type_TetR-like_transc_reg"/>
</dbReference>
<feature type="domain" description="HTH tetR-type" evidence="7">
    <location>
        <begin position="17"/>
        <end position="77"/>
    </location>
</feature>
<evidence type="ECO:0000259" key="6">
    <source>
        <dbReference type="PROSITE" id="PS50225"/>
    </source>
</evidence>
<evidence type="ECO:0000313" key="8">
    <source>
        <dbReference type="EMBL" id="SDD53171.1"/>
    </source>
</evidence>
<dbReference type="AlphaFoldDB" id="A0A1G6VI38"/>
<evidence type="ECO:0000313" key="9">
    <source>
        <dbReference type="Proteomes" id="UP000199628"/>
    </source>
</evidence>
<dbReference type="GO" id="GO:0000976">
    <property type="term" value="F:transcription cis-regulatory region binding"/>
    <property type="evidence" value="ECO:0007669"/>
    <property type="project" value="TreeGrafter"/>
</dbReference>
<dbReference type="Proteomes" id="UP000199628">
    <property type="component" value="Unassembled WGS sequence"/>
</dbReference>
<keyword evidence="2" id="KW-0805">Transcription regulation</keyword>
<dbReference type="PROSITE" id="PS50225">
    <property type="entry name" value="SOCS"/>
    <property type="match status" value="1"/>
</dbReference>
<evidence type="ECO:0000256" key="2">
    <source>
        <dbReference type="ARBA" id="ARBA00023015"/>
    </source>
</evidence>
<proteinExistence type="predicted"/>
<dbReference type="PRINTS" id="PR00455">
    <property type="entry name" value="HTHTETR"/>
</dbReference>
<sequence length="209" mass="23361">MADGKRTKSNLRAEVAALKRERTLGAATDLFYEKGYTNTTLDDVAAQLGVTKPFIYTNFGSKPDLLVEICRVGVGSALEEVERVLALGEPDPQTLRRFIPRYVDAVLRRQKNIAINIREEKNLLPEHASELAELRHNFMARIELLLTKACAAAGYKLPDPNVTAFAIVGAVSWSTFWYSPQGRLSAQDLSDRMTEIVLNLVTHNDRTTR</sequence>
<evidence type="ECO:0000256" key="5">
    <source>
        <dbReference type="PROSITE-ProRule" id="PRU00335"/>
    </source>
</evidence>
<feature type="domain" description="SOCS box" evidence="6">
    <location>
        <begin position="49"/>
        <end position="105"/>
    </location>
</feature>
<keyword evidence="4" id="KW-0804">Transcription</keyword>
<protein>
    <submittedName>
        <fullName evidence="8">Transcriptional regulator, TetR family</fullName>
    </submittedName>
</protein>
<dbReference type="STRING" id="639004.SAMN04488239_10864"/>
<dbReference type="RefSeq" id="WP_176827990.1">
    <property type="nucleotide sequence ID" value="NZ_FMZV01000008.1"/>
</dbReference>
<dbReference type="Pfam" id="PF17932">
    <property type="entry name" value="TetR_C_24"/>
    <property type="match status" value="1"/>
</dbReference>
<name>A0A1G6VI38_9RHOB</name>
<organism evidence="8 9">
    <name type="scientific">Ruegeria marina</name>
    <dbReference type="NCBI Taxonomy" id="639004"/>
    <lineage>
        <taxon>Bacteria</taxon>
        <taxon>Pseudomonadati</taxon>
        <taxon>Pseudomonadota</taxon>
        <taxon>Alphaproteobacteria</taxon>
        <taxon>Rhodobacterales</taxon>
        <taxon>Roseobacteraceae</taxon>
        <taxon>Ruegeria</taxon>
    </lineage>
</organism>
<dbReference type="EMBL" id="FMZV01000008">
    <property type="protein sequence ID" value="SDD53171.1"/>
    <property type="molecule type" value="Genomic_DNA"/>
</dbReference>
<dbReference type="Pfam" id="PF00440">
    <property type="entry name" value="TetR_N"/>
    <property type="match status" value="1"/>
</dbReference>
<dbReference type="PANTHER" id="PTHR30055:SF175">
    <property type="entry name" value="HTH-TYPE TRANSCRIPTIONAL REPRESSOR KSTR2"/>
    <property type="match status" value="1"/>
</dbReference>
<evidence type="ECO:0000259" key="7">
    <source>
        <dbReference type="PROSITE" id="PS50977"/>
    </source>
</evidence>
<dbReference type="PANTHER" id="PTHR30055">
    <property type="entry name" value="HTH-TYPE TRANSCRIPTIONAL REGULATOR RUTR"/>
    <property type="match status" value="1"/>
</dbReference>
<keyword evidence="3 5" id="KW-0238">DNA-binding</keyword>
<dbReference type="Gene3D" id="1.10.357.10">
    <property type="entry name" value="Tetracycline Repressor, domain 2"/>
    <property type="match status" value="1"/>
</dbReference>
<dbReference type="InterPro" id="IPR001496">
    <property type="entry name" value="SOCS_box"/>
</dbReference>
<reference evidence="9" key="1">
    <citation type="submission" date="2016-10" db="EMBL/GenBank/DDBJ databases">
        <authorList>
            <person name="Varghese N."/>
            <person name="Submissions S."/>
        </authorList>
    </citation>
    <scope>NUCLEOTIDE SEQUENCE [LARGE SCALE GENOMIC DNA]</scope>
    <source>
        <strain evidence="9">CGMCC 1.9108</strain>
    </source>
</reference>
<dbReference type="InterPro" id="IPR041490">
    <property type="entry name" value="KstR2_TetR_C"/>
</dbReference>
<dbReference type="InterPro" id="IPR001647">
    <property type="entry name" value="HTH_TetR"/>
</dbReference>
<keyword evidence="9" id="KW-1185">Reference proteome</keyword>
<feature type="DNA-binding region" description="H-T-H motif" evidence="5">
    <location>
        <begin position="40"/>
        <end position="59"/>
    </location>
</feature>
<dbReference type="GO" id="GO:0003700">
    <property type="term" value="F:DNA-binding transcription factor activity"/>
    <property type="evidence" value="ECO:0007669"/>
    <property type="project" value="TreeGrafter"/>
</dbReference>
<dbReference type="InterPro" id="IPR009057">
    <property type="entry name" value="Homeodomain-like_sf"/>
</dbReference>
<accession>A0A1G6VI38</accession>
<evidence type="ECO:0000256" key="3">
    <source>
        <dbReference type="ARBA" id="ARBA00023125"/>
    </source>
</evidence>
<evidence type="ECO:0000256" key="4">
    <source>
        <dbReference type="ARBA" id="ARBA00023163"/>
    </source>
</evidence>
<evidence type="ECO:0000256" key="1">
    <source>
        <dbReference type="ARBA" id="ARBA00022491"/>
    </source>
</evidence>
<keyword evidence="1" id="KW-0678">Repressor</keyword>
<dbReference type="SUPFAM" id="SSF46689">
    <property type="entry name" value="Homeodomain-like"/>
    <property type="match status" value="1"/>
</dbReference>